<evidence type="ECO:0000256" key="9">
    <source>
        <dbReference type="ARBA" id="ARBA00023136"/>
    </source>
</evidence>
<keyword evidence="9 10" id="KW-0472">Membrane</keyword>
<dbReference type="Pfam" id="PF04612">
    <property type="entry name" value="T2SSM"/>
    <property type="match status" value="1"/>
</dbReference>
<dbReference type="RefSeq" id="WP_121837859.1">
    <property type="nucleotide sequence ID" value="NZ_ML014760.1"/>
</dbReference>
<keyword evidence="5 10" id="KW-0997">Cell inner membrane</keyword>
<evidence type="ECO:0000256" key="7">
    <source>
        <dbReference type="ARBA" id="ARBA00022927"/>
    </source>
</evidence>
<evidence type="ECO:0000256" key="2">
    <source>
        <dbReference type="ARBA" id="ARBA00010637"/>
    </source>
</evidence>
<accession>A0A3L8PZ79</accession>
<evidence type="ECO:0000256" key="5">
    <source>
        <dbReference type="ARBA" id="ARBA00022519"/>
    </source>
</evidence>
<evidence type="ECO:0000313" key="12">
    <source>
        <dbReference type="EMBL" id="RLV60776.1"/>
    </source>
</evidence>
<evidence type="ECO:0000256" key="6">
    <source>
        <dbReference type="ARBA" id="ARBA00022692"/>
    </source>
</evidence>
<keyword evidence="8 11" id="KW-1133">Transmembrane helix</keyword>
<evidence type="ECO:0000256" key="3">
    <source>
        <dbReference type="ARBA" id="ARBA00022448"/>
    </source>
</evidence>
<dbReference type="Proteomes" id="UP000281474">
    <property type="component" value="Unassembled WGS sequence"/>
</dbReference>
<proteinExistence type="inferred from homology"/>
<organism evidence="12 13">
    <name type="scientific">Parashewanella curva</name>
    <dbReference type="NCBI Taxonomy" id="2338552"/>
    <lineage>
        <taxon>Bacteria</taxon>
        <taxon>Pseudomonadati</taxon>
        <taxon>Pseudomonadota</taxon>
        <taxon>Gammaproteobacteria</taxon>
        <taxon>Alteromonadales</taxon>
        <taxon>Shewanellaceae</taxon>
        <taxon>Parashewanella</taxon>
    </lineage>
</organism>
<dbReference type="Gene3D" id="3.30.1360.100">
    <property type="entry name" value="General secretion pathway protein M, EpsM"/>
    <property type="match status" value="1"/>
</dbReference>
<dbReference type="AlphaFoldDB" id="A0A3L8PZ79"/>
<dbReference type="GO" id="GO:0015627">
    <property type="term" value="C:type II protein secretion system complex"/>
    <property type="evidence" value="ECO:0007669"/>
    <property type="project" value="InterPro"/>
</dbReference>
<dbReference type="GO" id="GO:0015628">
    <property type="term" value="P:protein secretion by the type II secretion system"/>
    <property type="evidence" value="ECO:0007669"/>
    <property type="project" value="InterPro"/>
</dbReference>
<dbReference type="PIRSF" id="PIRSF006291">
    <property type="entry name" value="GspM"/>
    <property type="match status" value="1"/>
</dbReference>
<feature type="transmembrane region" description="Helical" evidence="11">
    <location>
        <begin position="20"/>
        <end position="37"/>
    </location>
</feature>
<keyword evidence="4 10" id="KW-1003">Cell membrane</keyword>
<evidence type="ECO:0000313" key="13">
    <source>
        <dbReference type="Proteomes" id="UP000281474"/>
    </source>
</evidence>
<evidence type="ECO:0000256" key="8">
    <source>
        <dbReference type="ARBA" id="ARBA00022989"/>
    </source>
</evidence>
<keyword evidence="7 10" id="KW-0653">Protein transport</keyword>
<evidence type="ECO:0000256" key="1">
    <source>
        <dbReference type="ARBA" id="ARBA00004377"/>
    </source>
</evidence>
<dbReference type="InterPro" id="IPR007690">
    <property type="entry name" value="T2SS_GspM"/>
</dbReference>
<protein>
    <recommendedName>
        <fullName evidence="10">Type II secretion system protein M</fullName>
        <shortName evidence="10">T2SS protein M</shortName>
    </recommendedName>
    <alternativeName>
        <fullName evidence="10">General secretion pathway protein M</fullName>
    </alternativeName>
</protein>
<comment type="subcellular location">
    <subcellularLocation>
        <location evidence="1">Cell inner membrane</location>
        <topology evidence="1">Single-pass membrane protein</topology>
    </subcellularLocation>
</comment>
<dbReference type="SUPFAM" id="SSF103054">
    <property type="entry name" value="General secretion pathway protein M, EpsM"/>
    <property type="match status" value="1"/>
</dbReference>
<keyword evidence="3 10" id="KW-0813">Transport</keyword>
<sequence>MKQQFLNWWNSLAFREQQLLSVAAVVVAISVFYFGVWNPISSAQQDAQADLKSAKQTLIKVKQDANRLIGYKQANRGQSRRGSLSNIVNQQADRFGLTISRMQPQGDKIQVWLDDAPFNDVLRYLDTLVVSQGLTVDSFDVASTDTIGVVRIRRIQLSR</sequence>
<comment type="similarity">
    <text evidence="2 10">Belongs to the GSP M family.</text>
</comment>
<keyword evidence="13" id="KW-1185">Reference proteome</keyword>
<reference evidence="12 13" key="1">
    <citation type="submission" date="2018-09" db="EMBL/GenBank/DDBJ databases">
        <title>Phylogeny of the Shewanellaceae, and recommendation for two new genera, Pseudoshewanella and Parashewanella.</title>
        <authorList>
            <person name="Wang G."/>
        </authorList>
    </citation>
    <scope>NUCLEOTIDE SEQUENCE [LARGE SCALE GENOMIC DNA]</scope>
    <source>
        <strain evidence="12 13">C51</strain>
    </source>
</reference>
<dbReference type="OrthoDB" id="6624834at2"/>
<evidence type="ECO:0000256" key="4">
    <source>
        <dbReference type="ARBA" id="ARBA00022475"/>
    </source>
</evidence>
<gene>
    <name evidence="12" type="ORF">D5018_04735</name>
</gene>
<comment type="function">
    <text evidence="10">Inner membrane component of the type II secretion system required for the energy-dependent secretion of extracellular factors such as proteases and toxins from the periplasm.</text>
</comment>
<comment type="caution">
    <text evidence="12">The sequence shown here is derived from an EMBL/GenBank/DDBJ whole genome shotgun (WGS) entry which is preliminary data.</text>
</comment>
<dbReference type="GO" id="GO:0005886">
    <property type="term" value="C:plasma membrane"/>
    <property type="evidence" value="ECO:0007669"/>
    <property type="project" value="UniProtKB-SubCell"/>
</dbReference>
<dbReference type="InterPro" id="IPR023229">
    <property type="entry name" value="T2SS_M_periplasmic_sf"/>
</dbReference>
<dbReference type="EMBL" id="QZEI01000011">
    <property type="protein sequence ID" value="RLV60776.1"/>
    <property type="molecule type" value="Genomic_DNA"/>
</dbReference>
<evidence type="ECO:0000256" key="11">
    <source>
        <dbReference type="SAM" id="Phobius"/>
    </source>
</evidence>
<name>A0A3L8PZ79_9GAMM</name>
<keyword evidence="6 11" id="KW-0812">Transmembrane</keyword>
<evidence type="ECO:0000256" key="10">
    <source>
        <dbReference type="PIRNR" id="PIRNR006291"/>
    </source>
</evidence>